<protein>
    <recommendedName>
        <fullName evidence="6">pullulanase</fullName>
        <ecNumber evidence="6">3.2.1.41</ecNumber>
    </recommendedName>
    <alternativeName>
        <fullName evidence="7">Alpha-dextrin endo-1,6-alpha-glucosidase</fullName>
    </alternativeName>
    <alternativeName>
        <fullName evidence="8">Pullulan 6-glucanohydrolase</fullName>
    </alternativeName>
</protein>
<dbReference type="InterPro" id="IPR005323">
    <property type="entry name" value="CBM41_pullulanase"/>
</dbReference>
<proteinExistence type="inferred from homology"/>
<accession>A0A6J7TMJ1</accession>
<dbReference type="Pfam" id="PF03714">
    <property type="entry name" value="PUD"/>
    <property type="match status" value="1"/>
</dbReference>
<dbReference type="AlphaFoldDB" id="A0A6J7TMJ1"/>
<dbReference type="Gene3D" id="2.60.40.1110">
    <property type="match status" value="1"/>
</dbReference>
<name>A0A6J7TMJ1_9ZZZZ</name>
<comment type="similarity">
    <text evidence="1">Belongs to the glycosyl hydrolase 13 family.</text>
</comment>
<gene>
    <name evidence="10" type="ORF">UFOPK4319_00335</name>
</gene>
<evidence type="ECO:0000256" key="3">
    <source>
        <dbReference type="ARBA" id="ARBA00022801"/>
    </source>
</evidence>
<evidence type="ECO:0000256" key="2">
    <source>
        <dbReference type="ARBA" id="ARBA00022729"/>
    </source>
</evidence>
<organism evidence="10">
    <name type="scientific">freshwater metagenome</name>
    <dbReference type="NCBI Taxonomy" id="449393"/>
    <lineage>
        <taxon>unclassified sequences</taxon>
        <taxon>metagenomes</taxon>
        <taxon>ecological metagenomes</taxon>
    </lineage>
</organism>
<dbReference type="Gene3D" id="3.20.20.80">
    <property type="entry name" value="Glycosidases"/>
    <property type="match status" value="1"/>
</dbReference>
<evidence type="ECO:0000259" key="9">
    <source>
        <dbReference type="SMART" id="SM00642"/>
    </source>
</evidence>
<evidence type="ECO:0000256" key="1">
    <source>
        <dbReference type="ARBA" id="ARBA00008061"/>
    </source>
</evidence>
<dbReference type="InterPro" id="IPR014756">
    <property type="entry name" value="Ig_E-set"/>
</dbReference>
<keyword evidence="4" id="KW-0326">Glycosidase</keyword>
<dbReference type="Pfam" id="PF21653">
    <property type="entry name" value="pulA_all-beta"/>
    <property type="match status" value="1"/>
</dbReference>
<dbReference type="InterPro" id="IPR004193">
    <property type="entry name" value="Glyco_hydro_13_N"/>
</dbReference>
<dbReference type="NCBIfam" id="TIGR02104">
    <property type="entry name" value="pulA_typeI"/>
    <property type="match status" value="1"/>
</dbReference>
<keyword evidence="2" id="KW-0732">Signal</keyword>
<dbReference type="EC" id="3.2.1.41" evidence="6"/>
<dbReference type="InterPro" id="IPR017853">
    <property type="entry name" value="GH"/>
</dbReference>
<dbReference type="SMART" id="SM00642">
    <property type="entry name" value="Aamy"/>
    <property type="match status" value="1"/>
</dbReference>
<dbReference type="InterPro" id="IPR011840">
    <property type="entry name" value="PulA_typeI"/>
</dbReference>
<dbReference type="InterPro" id="IPR006047">
    <property type="entry name" value="GH13_cat_dom"/>
</dbReference>
<feature type="domain" description="Glycosyl hydrolase family 13 catalytic" evidence="9">
    <location>
        <begin position="329"/>
        <end position="693"/>
    </location>
</feature>
<evidence type="ECO:0000256" key="5">
    <source>
        <dbReference type="ARBA" id="ARBA00023965"/>
    </source>
</evidence>
<dbReference type="Gene3D" id="2.60.40.1180">
    <property type="entry name" value="Golgi alpha-mannosidase II"/>
    <property type="match status" value="1"/>
</dbReference>
<dbReference type="InterPro" id="IPR013784">
    <property type="entry name" value="Carb-bd-like_fold"/>
</dbReference>
<dbReference type="SUPFAM" id="SSF49452">
    <property type="entry name" value="Starch-binding domain-like"/>
    <property type="match status" value="1"/>
</dbReference>
<dbReference type="InterPro" id="IPR013780">
    <property type="entry name" value="Glyco_hydro_b"/>
</dbReference>
<evidence type="ECO:0000313" key="10">
    <source>
        <dbReference type="EMBL" id="CAB5054651.1"/>
    </source>
</evidence>
<sequence>MRTAPKTFRLTLVTLLAIALSAFALPSISSAAAPDVVKLVIHYQRPAGDYTGWNLWLWRNSLVNTNDKTLDTKGVQFNGDDAFGKVLTLEVPDMKGFEDIGVLVRLNDWAQKDIGDDRFISIFDANGKAEVWLRQGDPEVHYSLPTEPVKANPAIAQAKLYDSLNFTKKYTYKGDDLGNTYSKAKTAFRVWAPTASAVSIATYASADSTAASASLVAMKASVNGTWTAAINGDKNGLIYTYRVKVDGVTRDAVDPYVRATTVNGLRGVVVDLSKTNPKGWSTKKPAFSGKPSDAVIYELHVRDLSIDASSGVKARNAGKFLAFTEPKTSVSGTSTAVASIKDLGVTHVELLPVFDYASVDENNPSFNWGYDPQNYNVPEGSYSSDPTNPTTRIVEFKSAIQALHTQGLRVNMDVVYNHVFNAPSFSEQQIVPGYFFRTDNNGNLTSGSGCGNDVASERPMVSKFIVDSVKYWATQYNVDGFRFDLMGLMDIDTVTAISAALKKIDKSIIVIAEGWNMGTLPDKEKAGQMNIDLLPGVSMFNDQLRDGIKGSVFDKLDQGFATGKTSPTNSVQVGITGNIYYSGQFAQNWTTISPGQSVNYVESHDNLTLADKITASVPTANPAQVAQMARFASSIALLAQGLPFIQAGQEFLRSKNGDENSYKSSDAVNSIKWNTKATNLTTYKYFQGLIALRKAHPAFRMSTEAQVVKNLKFYTVPNNVVLYSIAGKAVGDKVASFVVIHNPNATAQNVKLPKAGKWSIVVSGDKAGTSVISSANMATVNVGPQSTMVLQQ</sequence>
<evidence type="ECO:0000256" key="8">
    <source>
        <dbReference type="ARBA" id="ARBA00031076"/>
    </source>
</evidence>
<dbReference type="PANTHER" id="PTHR43002">
    <property type="entry name" value="GLYCOGEN DEBRANCHING ENZYME"/>
    <property type="match status" value="1"/>
</dbReference>
<dbReference type="SUPFAM" id="SSF51445">
    <property type="entry name" value="(Trans)glycosidases"/>
    <property type="match status" value="1"/>
</dbReference>
<reference evidence="10" key="1">
    <citation type="submission" date="2020-05" db="EMBL/GenBank/DDBJ databases">
        <authorList>
            <person name="Chiriac C."/>
            <person name="Salcher M."/>
            <person name="Ghai R."/>
            <person name="Kavagutti S V."/>
        </authorList>
    </citation>
    <scope>NUCLEOTIDE SEQUENCE</scope>
</reference>
<dbReference type="Gene3D" id="2.60.40.10">
    <property type="entry name" value="Immunoglobulins"/>
    <property type="match status" value="1"/>
</dbReference>
<dbReference type="Pfam" id="PF02922">
    <property type="entry name" value="CBM_48"/>
    <property type="match status" value="1"/>
</dbReference>
<dbReference type="InterPro" id="IPR049117">
    <property type="entry name" value="pulA_all-beta"/>
</dbReference>
<dbReference type="GO" id="GO:0005975">
    <property type="term" value="P:carbohydrate metabolic process"/>
    <property type="evidence" value="ECO:0007669"/>
    <property type="project" value="InterPro"/>
</dbReference>
<comment type="catalytic activity">
    <reaction evidence="5">
        <text>Hydrolysis of (1-&gt;6)-alpha-D-glucosidic linkages in pullulan, amylopectin and glycogen, and in the alpha- and beta-limit dextrins of amylopectin and glycogen.</text>
        <dbReference type="EC" id="3.2.1.41"/>
    </reaction>
</comment>
<dbReference type="CDD" id="cd02860">
    <property type="entry name" value="E_set_Pullulanase"/>
    <property type="match status" value="1"/>
</dbReference>
<evidence type="ECO:0000256" key="7">
    <source>
        <dbReference type="ARBA" id="ARBA00029618"/>
    </source>
</evidence>
<dbReference type="GO" id="GO:0030246">
    <property type="term" value="F:carbohydrate binding"/>
    <property type="evidence" value="ECO:0007669"/>
    <property type="project" value="InterPro"/>
</dbReference>
<evidence type="ECO:0000256" key="6">
    <source>
        <dbReference type="ARBA" id="ARBA00024062"/>
    </source>
</evidence>
<dbReference type="SUPFAM" id="SSF81296">
    <property type="entry name" value="E set domains"/>
    <property type="match status" value="1"/>
</dbReference>
<evidence type="ECO:0000256" key="4">
    <source>
        <dbReference type="ARBA" id="ARBA00023295"/>
    </source>
</evidence>
<dbReference type="InterPro" id="IPR013783">
    <property type="entry name" value="Ig-like_fold"/>
</dbReference>
<keyword evidence="3" id="KW-0378">Hydrolase</keyword>
<dbReference type="CDD" id="cd10315">
    <property type="entry name" value="CBM41_pullulanase"/>
    <property type="match status" value="1"/>
</dbReference>
<dbReference type="CDD" id="cd11341">
    <property type="entry name" value="AmyAc_Pullulanase_LD-like"/>
    <property type="match status" value="1"/>
</dbReference>
<dbReference type="GO" id="GO:0051060">
    <property type="term" value="F:pullulanase activity"/>
    <property type="evidence" value="ECO:0007669"/>
    <property type="project" value="UniProtKB-EC"/>
</dbReference>
<dbReference type="EMBL" id="CAFBQN010000012">
    <property type="protein sequence ID" value="CAB5054651.1"/>
    <property type="molecule type" value="Genomic_DNA"/>
</dbReference>